<dbReference type="PANTHER" id="PTHR33446">
    <property type="entry name" value="PROTEIN TONB-RELATED"/>
    <property type="match status" value="1"/>
</dbReference>
<dbReference type="Pfam" id="PF03544">
    <property type="entry name" value="TonB_C"/>
    <property type="match status" value="1"/>
</dbReference>
<comment type="similarity">
    <text evidence="2">Belongs to the TonB family.</text>
</comment>
<keyword evidence="4" id="KW-1003">Cell membrane</keyword>
<evidence type="ECO:0000256" key="9">
    <source>
        <dbReference type="ARBA" id="ARBA00023136"/>
    </source>
</evidence>
<evidence type="ECO:0000256" key="4">
    <source>
        <dbReference type="ARBA" id="ARBA00022475"/>
    </source>
</evidence>
<feature type="domain" description="TonB C-terminal" evidence="11">
    <location>
        <begin position="23"/>
        <end position="119"/>
    </location>
</feature>
<keyword evidence="7" id="KW-0653">Protein transport</keyword>
<evidence type="ECO:0000256" key="8">
    <source>
        <dbReference type="ARBA" id="ARBA00022989"/>
    </source>
</evidence>
<evidence type="ECO:0000256" key="3">
    <source>
        <dbReference type="ARBA" id="ARBA00022448"/>
    </source>
</evidence>
<keyword evidence="8" id="KW-1133">Transmembrane helix</keyword>
<evidence type="ECO:0000313" key="13">
    <source>
        <dbReference type="Proteomes" id="UP001267878"/>
    </source>
</evidence>
<comment type="caution">
    <text evidence="12">The sequence shown here is derived from an EMBL/GenBank/DDBJ whole genome shotgun (WGS) entry which is preliminary data.</text>
</comment>
<feature type="region of interest" description="Disordered" evidence="10">
    <location>
        <begin position="96"/>
        <end position="124"/>
    </location>
</feature>
<keyword evidence="9" id="KW-0472">Membrane</keyword>
<gene>
    <name evidence="12" type="ORF">J2X04_000895</name>
</gene>
<dbReference type="InterPro" id="IPR006260">
    <property type="entry name" value="TonB/TolA_C"/>
</dbReference>
<accession>A0ABU1VN48</accession>
<dbReference type="SUPFAM" id="SSF74653">
    <property type="entry name" value="TolA/TonB C-terminal domain"/>
    <property type="match status" value="1"/>
</dbReference>
<comment type="subcellular location">
    <subcellularLocation>
        <location evidence="1">Cell inner membrane</location>
        <topology evidence="1">Single-pass membrane protein</topology>
        <orientation evidence="1">Periplasmic side</orientation>
    </subcellularLocation>
</comment>
<protein>
    <submittedName>
        <fullName evidence="12">Protein TonB</fullName>
    </submittedName>
</protein>
<evidence type="ECO:0000256" key="6">
    <source>
        <dbReference type="ARBA" id="ARBA00022692"/>
    </source>
</evidence>
<keyword evidence="13" id="KW-1185">Reference proteome</keyword>
<dbReference type="NCBIfam" id="TIGR01352">
    <property type="entry name" value="tonB_Cterm"/>
    <property type="match status" value="1"/>
</dbReference>
<name>A0ABU1VN48_9GAMM</name>
<keyword evidence="5" id="KW-0997">Cell inner membrane</keyword>
<evidence type="ECO:0000259" key="11">
    <source>
        <dbReference type="PROSITE" id="PS52015"/>
    </source>
</evidence>
<organism evidence="12 13">
    <name type="scientific">Agrilutibacter niabensis</name>
    <dbReference type="NCBI Taxonomy" id="380628"/>
    <lineage>
        <taxon>Bacteria</taxon>
        <taxon>Pseudomonadati</taxon>
        <taxon>Pseudomonadota</taxon>
        <taxon>Gammaproteobacteria</taxon>
        <taxon>Lysobacterales</taxon>
        <taxon>Lysobacteraceae</taxon>
        <taxon>Agrilutibacter</taxon>
    </lineage>
</organism>
<proteinExistence type="inferred from homology"/>
<dbReference type="InterPro" id="IPR051045">
    <property type="entry name" value="TonB-dependent_transducer"/>
</dbReference>
<feature type="region of interest" description="Disordered" evidence="10">
    <location>
        <begin position="12"/>
        <end position="41"/>
    </location>
</feature>
<evidence type="ECO:0000256" key="1">
    <source>
        <dbReference type="ARBA" id="ARBA00004383"/>
    </source>
</evidence>
<keyword evidence="6" id="KW-0812">Transmembrane</keyword>
<dbReference type="RefSeq" id="WP_310052555.1">
    <property type="nucleotide sequence ID" value="NZ_JAVDVW010000001.1"/>
</dbReference>
<dbReference type="PROSITE" id="PS52015">
    <property type="entry name" value="TONB_CTD"/>
    <property type="match status" value="1"/>
</dbReference>
<dbReference type="PANTHER" id="PTHR33446:SF2">
    <property type="entry name" value="PROTEIN TONB"/>
    <property type="match status" value="1"/>
</dbReference>
<dbReference type="InterPro" id="IPR037682">
    <property type="entry name" value="TonB_C"/>
</dbReference>
<evidence type="ECO:0000256" key="2">
    <source>
        <dbReference type="ARBA" id="ARBA00006555"/>
    </source>
</evidence>
<dbReference type="EMBL" id="JAVDVW010000001">
    <property type="protein sequence ID" value="MDR7098548.1"/>
    <property type="molecule type" value="Genomic_DNA"/>
</dbReference>
<evidence type="ECO:0000256" key="7">
    <source>
        <dbReference type="ARBA" id="ARBA00022927"/>
    </source>
</evidence>
<dbReference type="Gene3D" id="3.30.1150.10">
    <property type="match status" value="1"/>
</dbReference>
<dbReference type="Proteomes" id="UP001267878">
    <property type="component" value="Unassembled WGS sequence"/>
</dbReference>
<evidence type="ECO:0000256" key="5">
    <source>
        <dbReference type="ARBA" id="ARBA00022519"/>
    </source>
</evidence>
<keyword evidence="3" id="KW-0813">Transport</keyword>
<reference evidence="12 13" key="1">
    <citation type="submission" date="2023-07" db="EMBL/GenBank/DDBJ databases">
        <title>Sorghum-associated microbial communities from plants grown in Nebraska, USA.</title>
        <authorList>
            <person name="Schachtman D."/>
        </authorList>
    </citation>
    <scope>NUCLEOTIDE SEQUENCE [LARGE SCALE GENOMIC DNA]</scope>
    <source>
        <strain evidence="12 13">BE187</strain>
    </source>
</reference>
<feature type="compositionally biased region" description="Pro residues" evidence="10">
    <location>
        <begin position="20"/>
        <end position="39"/>
    </location>
</feature>
<evidence type="ECO:0000256" key="10">
    <source>
        <dbReference type="SAM" id="MobiDB-lite"/>
    </source>
</evidence>
<evidence type="ECO:0000313" key="12">
    <source>
        <dbReference type="EMBL" id="MDR7098548.1"/>
    </source>
</evidence>
<sequence>MLSLLALLAACQQSPQTQEPAPPAPTPPMAQDTPPPDYPPEYACKRIGGTVVLDVALAANGYPVKIDVSKGSGTKALDDLAVTAVHGWKFRPATVRGQPAPSKVQVPVTFSPPNPPPDECNQYL</sequence>